<comment type="caution">
    <text evidence="1">The sequence shown here is derived from an EMBL/GenBank/DDBJ whole genome shotgun (WGS) entry which is preliminary data.</text>
</comment>
<proteinExistence type="predicted"/>
<reference evidence="1" key="1">
    <citation type="journal article" date="2014" name="Front. Microbiol.">
        <title>High frequency of phylogenetically diverse reductive dehalogenase-homologous genes in deep subseafloor sedimentary metagenomes.</title>
        <authorList>
            <person name="Kawai M."/>
            <person name="Futagami T."/>
            <person name="Toyoda A."/>
            <person name="Takaki Y."/>
            <person name="Nishi S."/>
            <person name="Hori S."/>
            <person name="Arai W."/>
            <person name="Tsubouchi T."/>
            <person name="Morono Y."/>
            <person name="Uchiyama I."/>
            <person name="Ito T."/>
            <person name="Fujiyama A."/>
            <person name="Inagaki F."/>
            <person name="Takami H."/>
        </authorList>
    </citation>
    <scope>NUCLEOTIDE SEQUENCE</scope>
    <source>
        <strain evidence="1">Expedition CK06-06</strain>
    </source>
</reference>
<protein>
    <submittedName>
        <fullName evidence="1">Uncharacterized protein</fullName>
    </submittedName>
</protein>
<sequence length="234" mass="24655">MVIVMADPWGPAKRQVTGLNEWMARFDAQDIDAMLIDAPWVGNKPIYVAENASIIIGALDDAAGIQQIVNAAGEVTEASAAGAALYLEYIYQLGMMQIHPYFGQPNATSAANSANARKRFFQTTLTADGAGEIVAANVGPPTLATYQSCMLLTHVWSDDADAITFTIAPTAGAFDTGLATMIITTVADTVTPDYNGGLAWICGTDAATIQFAAAAGMAQALQNVTLCGVYWYET</sequence>
<evidence type="ECO:0000313" key="1">
    <source>
        <dbReference type="EMBL" id="GAI91599.1"/>
    </source>
</evidence>
<gene>
    <name evidence="1" type="ORF">S12H4_36487</name>
</gene>
<accession>X1UGY6</accession>
<name>X1UGY6_9ZZZZ</name>
<dbReference type="AlphaFoldDB" id="X1UGY6"/>
<organism evidence="1">
    <name type="scientific">marine sediment metagenome</name>
    <dbReference type="NCBI Taxonomy" id="412755"/>
    <lineage>
        <taxon>unclassified sequences</taxon>
        <taxon>metagenomes</taxon>
        <taxon>ecological metagenomes</taxon>
    </lineage>
</organism>
<dbReference type="EMBL" id="BARW01021755">
    <property type="protein sequence ID" value="GAI91599.1"/>
    <property type="molecule type" value="Genomic_DNA"/>
</dbReference>